<evidence type="ECO:0000313" key="10">
    <source>
        <dbReference type="Proteomes" id="UP001209570"/>
    </source>
</evidence>
<protein>
    <recommendedName>
        <fullName evidence="8">Spindle assembly abnormal protein 6 N-terminal domain-containing protein</fullName>
    </recommendedName>
</protein>
<dbReference type="InterPro" id="IPR032396">
    <property type="entry name" value="SAS-6_N"/>
</dbReference>
<accession>A0AAD5LFM2</accession>
<dbReference type="Pfam" id="PF16531">
    <property type="entry name" value="SAS-6_N"/>
    <property type="match status" value="1"/>
</dbReference>
<evidence type="ECO:0000259" key="8">
    <source>
        <dbReference type="Pfam" id="PF16531"/>
    </source>
</evidence>
<feature type="coiled-coil region" evidence="6">
    <location>
        <begin position="469"/>
        <end position="496"/>
    </location>
</feature>
<reference evidence="9" key="1">
    <citation type="submission" date="2021-12" db="EMBL/GenBank/DDBJ databases">
        <title>Prjna785345.</title>
        <authorList>
            <person name="Rujirawat T."/>
            <person name="Krajaejun T."/>
        </authorList>
    </citation>
    <scope>NUCLEOTIDE SEQUENCE</scope>
    <source>
        <strain evidence="9">Pi057C3</strain>
    </source>
</reference>
<feature type="coiled-coil region" evidence="6">
    <location>
        <begin position="350"/>
        <end position="440"/>
    </location>
</feature>
<dbReference type="Gene3D" id="1.20.5.340">
    <property type="match status" value="1"/>
</dbReference>
<dbReference type="Gene3D" id="2.170.210.20">
    <property type="entry name" value="Spindle assembly abnormal protein 6, N-terminal domain"/>
    <property type="match status" value="1"/>
</dbReference>
<name>A0AAD5LFM2_PYTIN</name>
<feature type="region of interest" description="Disordered" evidence="7">
    <location>
        <begin position="113"/>
        <end position="166"/>
    </location>
</feature>
<dbReference type="EMBL" id="JAKCXM010000188">
    <property type="protein sequence ID" value="KAJ0399273.1"/>
    <property type="molecule type" value="Genomic_DNA"/>
</dbReference>
<evidence type="ECO:0000256" key="1">
    <source>
        <dbReference type="ARBA" id="ARBA00004300"/>
    </source>
</evidence>
<comment type="caution">
    <text evidence="9">The sequence shown here is derived from an EMBL/GenBank/DDBJ whole genome shotgun (WGS) entry which is preliminary data.</text>
</comment>
<feature type="compositionally biased region" description="Polar residues" evidence="7">
    <location>
        <begin position="120"/>
        <end position="134"/>
    </location>
</feature>
<keyword evidence="10" id="KW-1185">Reference proteome</keyword>
<proteinExistence type="predicted"/>
<evidence type="ECO:0000256" key="4">
    <source>
        <dbReference type="ARBA" id="ARBA00023212"/>
    </source>
</evidence>
<evidence type="ECO:0000256" key="5">
    <source>
        <dbReference type="ARBA" id="ARBA00023306"/>
    </source>
</evidence>
<dbReference type="PANTHER" id="PTHR44281:SF2">
    <property type="entry name" value="SPINDLE ASSEMBLY ABNORMAL PROTEIN 6 HOMOLOG"/>
    <property type="match status" value="1"/>
</dbReference>
<feature type="region of interest" description="Disordered" evidence="7">
    <location>
        <begin position="535"/>
        <end position="574"/>
    </location>
</feature>
<sequence length="574" mass="66000">MEQFDRERPLFDRRLHVLVQYADREEKLQPLTIRLLHGVRQSATKSQKERVFRVEITDDDGVDPYFLYLWSVSEEEFHELKQQQRLLVDFQTFPSNLIELLQCCLKDSKALSQRSDDDQPAQSDATASAESSDPATREDEHGEPAVLDSPPRMTKQATSRSQGPTPLSYLAVLNTRDAHGNSVFSIVETNPFKYLTHLSLQFAPGDDAAIKAYLAARLAQVNSEKRALSSSLSHTTTSLRVTKEREQSLEKRLDQLEQQSESELAREKMRFADELNTQRVSAAKQLKDREDELNHKIDALTLKYEKELTGLRQKVEESDHLVQSLSKTKYQQELQIEQLTTQVNELTSGTSSLSGELQNLRQQNKTLDQRVFEQEKSINQLEMKVVALNQQLTDKEEVIAKTTELLQSAQHHKQEIEESLKMYRDNHARLQQKLEMSVAEINKGNDIIERIQSENRTLKAKMKMKGKILKQQEQLIDEKQIQREEALLELKSSREDDRIKELSQKLEESSKLLASNQQVISWLNKEINEAQIAHHRRSTANPQVYSFRPSDKGLDQTSVPPARSSLLHSSRVQP</sequence>
<dbReference type="AlphaFoldDB" id="A0AAD5LFM2"/>
<evidence type="ECO:0000256" key="7">
    <source>
        <dbReference type="SAM" id="MobiDB-lite"/>
    </source>
</evidence>
<dbReference type="GO" id="GO:0005813">
    <property type="term" value="C:centrosome"/>
    <property type="evidence" value="ECO:0007669"/>
    <property type="project" value="UniProtKB-SubCell"/>
</dbReference>
<keyword evidence="4" id="KW-0206">Cytoskeleton</keyword>
<organism evidence="9 10">
    <name type="scientific">Pythium insidiosum</name>
    <name type="common">Pythiosis disease agent</name>
    <dbReference type="NCBI Taxonomy" id="114742"/>
    <lineage>
        <taxon>Eukaryota</taxon>
        <taxon>Sar</taxon>
        <taxon>Stramenopiles</taxon>
        <taxon>Oomycota</taxon>
        <taxon>Peronosporomycetes</taxon>
        <taxon>Pythiales</taxon>
        <taxon>Pythiaceae</taxon>
        <taxon>Pythium</taxon>
    </lineage>
</organism>
<evidence type="ECO:0000256" key="3">
    <source>
        <dbReference type="ARBA" id="ARBA00023054"/>
    </source>
</evidence>
<keyword evidence="3 6" id="KW-0175">Coiled coil</keyword>
<dbReference type="Proteomes" id="UP001209570">
    <property type="component" value="Unassembled WGS sequence"/>
</dbReference>
<evidence type="ECO:0000256" key="6">
    <source>
        <dbReference type="SAM" id="Coils"/>
    </source>
</evidence>
<dbReference type="InterPro" id="IPR038558">
    <property type="entry name" value="SAS-6_N_sf"/>
</dbReference>
<dbReference type="CDD" id="cd10142">
    <property type="entry name" value="HD_SAS6_N"/>
    <property type="match status" value="1"/>
</dbReference>
<evidence type="ECO:0000256" key="2">
    <source>
        <dbReference type="ARBA" id="ARBA00022490"/>
    </source>
</evidence>
<feature type="coiled-coil region" evidence="6">
    <location>
        <begin position="239"/>
        <end position="303"/>
    </location>
</feature>
<feature type="domain" description="Spindle assembly abnormal protein 6 N-terminal" evidence="8">
    <location>
        <begin position="10"/>
        <end position="111"/>
    </location>
</feature>
<keyword evidence="5" id="KW-0131">Cell cycle</keyword>
<keyword evidence="2" id="KW-0963">Cytoplasm</keyword>
<dbReference type="SUPFAM" id="SSF90257">
    <property type="entry name" value="Myosin rod fragments"/>
    <property type="match status" value="1"/>
</dbReference>
<gene>
    <name evidence="9" type="ORF">P43SY_001857</name>
</gene>
<evidence type="ECO:0000313" key="9">
    <source>
        <dbReference type="EMBL" id="KAJ0399273.1"/>
    </source>
</evidence>
<comment type="subcellular location">
    <subcellularLocation>
        <location evidence="1">Cytoplasm</location>
        <location evidence="1">Cytoskeleton</location>
        <location evidence="1">Microtubule organizing center</location>
        <location evidence="1">Centrosome</location>
    </subcellularLocation>
</comment>
<dbReference type="PANTHER" id="PTHR44281">
    <property type="entry name" value="SPINDLE ASSEMBLY ABNORMAL PROTEIN 6 HOMOLOG"/>
    <property type="match status" value="1"/>
</dbReference>
<feature type="compositionally biased region" description="Polar residues" evidence="7">
    <location>
        <begin position="155"/>
        <end position="165"/>
    </location>
</feature>